<dbReference type="PANTHER" id="PTHR36607:SF23">
    <property type="entry name" value="AMINOTRANSFERASE-LIKE PLANT MOBILE DOMAIN-CONTAINING PROTEIN"/>
    <property type="match status" value="1"/>
</dbReference>
<name>A0ABQ7V8M0_SOLTU</name>
<sequence>MTIFRQYISPSTRLRHLIVETEEGEEQTRFLTHAPLVGRYANQWPFLKNPFYMANWTSVHTHGSNNLLKSWSLQAPDHHHANIATPLPSLGRRIIQGEIRWGSTMTVEGEYRHIPGYWEWTEDILGRSQEVLGTAQIYDAVYASLFTYDRNSNILQAFCEAWCPKTNTFLTSVGELSISLWDLHVIGGLPIWGSLYEEIVPEVKELVGSDEKRTKYIPRTCEYLFAAFHHLRGANQEVSFSKWISFWCKKPQRYEAAPPREEKKSARPKSTHNPSGVLPDTTGWSRVEERMFSGLRVKVDKRDETYLATFLSCWLCAFILPNKKGEFIRPGTFKMASFMASGRKISLAISVLASIYNGLNKISTLSQLNQIKVCFPIHYVYGWLAHYFRTHYAFSNGPFIPTMVVYSGEGGSKYFDSDDARKRIHGGENVAWTSTMLDKMYPHFYVDNNHASEEDSSYFMSIRFNYLPLRCRDSFIVEPYSPHRFSRQFGFYQNIPGIMKNDIRSASLDKGLTFWRICTMSRSASRATFPSITLNAGKSFGSDYQAWWKKTHGKFLDDHLQALVDAARPIPLVDLEGSAEVNNEVLNAGMPSSLGVKVP</sequence>
<keyword evidence="4" id="KW-1185">Reference proteome</keyword>
<evidence type="ECO:0000256" key="1">
    <source>
        <dbReference type="SAM" id="MobiDB-lite"/>
    </source>
</evidence>
<accession>A0ABQ7V8M0</accession>
<reference evidence="3 4" key="1">
    <citation type="journal article" date="2021" name="bioRxiv">
        <title>Chromosome-scale and haplotype-resolved genome assembly of a tetraploid potato cultivar.</title>
        <authorList>
            <person name="Sun H."/>
            <person name="Jiao W.-B."/>
            <person name="Krause K."/>
            <person name="Campoy J.A."/>
            <person name="Goel M."/>
            <person name="Folz-Donahue K."/>
            <person name="Kukat C."/>
            <person name="Huettel B."/>
            <person name="Schneeberger K."/>
        </authorList>
    </citation>
    <scope>NUCLEOTIDE SEQUENCE [LARGE SCALE GENOMIC DNA]</scope>
    <source>
        <strain evidence="3">SolTubOtavaFocal</strain>
        <tissue evidence="3">Leaves</tissue>
    </source>
</reference>
<evidence type="ECO:0000313" key="4">
    <source>
        <dbReference type="Proteomes" id="UP000826656"/>
    </source>
</evidence>
<organism evidence="3 4">
    <name type="scientific">Solanum tuberosum</name>
    <name type="common">Potato</name>
    <dbReference type="NCBI Taxonomy" id="4113"/>
    <lineage>
        <taxon>Eukaryota</taxon>
        <taxon>Viridiplantae</taxon>
        <taxon>Streptophyta</taxon>
        <taxon>Embryophyta</taxon>
        <taxon>Tracheophyta</taxon>
        <taxon>Spermatophyta</taxon>
        <taxon>Magnoliopsida</taxon>
        <taxon>eudicotyledons</taxon>
        <taxon>Gunneridae</taxon>
        <taxon>Pentapetalae</taxon>
        <taxon>asterids</taxon>
        <taxon>lamiids</taxon>
        <taxon>Solanales</taxon>
        <taxon>Solanaceae</taxon>
        <taxon>Solanoideae</taxon>
        <taxon>Solaneae</taxon>
        <taxon>Solanum</taxon>
    </lineage>
</organism>
<comment type="caution">
    <text evidence="3">The sequence shown here is derived from an EMBL/GenBank/DDBJ whole genome shotgun (WGS) entry which is preliminary data.</text>
</comment>
<evidence type="ECO:0000259" key="2">
    <source>
        <dbReference type="Pfam" id="PF10536"/>
    </source>
</evidence>
<dbReference type="EMBL" id="JAIVGD010000013">
    <property type="protein sequence ID" value="KAH0760428.1"/>
    <property type="molecule type" value="Genomic_DNA"/>
</dbReference>
<dbReference type="PANTHER" id="PTHR36607">
    <property type="entry name" value="1,2-DIHYDROXY-3-KETO-5-METHYLTHIOPENTENE DIOXYGENASE 4"/>
    <property type="match status" value="1"/>
</dbReference>
<protein>
    <recommendedName>
        <fullName evidence="2">Aminotransferase-like plant mobile domain-containing protein</fullName>
    </recommendedName>
</protein>
<dbReference type="Pfam" id="PF10536">
    <property type="entry name" value="PMD"/>
    <property type="match status" value="1"/>
</dbReference>
<feature type="domain" description="Aminotransferase-like plant mobile" evidence="2">
    <location>
        <begin position="137"/>
        <end position="549"/>
    </location>
</feature>
<feature type="region of interest" description="Disordered" evidence="1">
    <location>
        <begin position="257"/>
        <end position="282"/>
    </location>
</feature>
<evidence type="ECO:0000313" key="3">
    <source>
        <dbReference type="EMBL" id="KAH0760428.1"/>
    </source>
</evidence>
<gene>
    <name evidence="3" type="ORF">KY290_016501</name>
</gene>
<dbReference type="Proteomes" id="UP000826656">
    <property type="component" value="Unassembled WGS sequence"/>
</dbReference>
<dbReference type="InterPro" id="IPR019557">
    <property type="entry name" value="AminoTfrase-like_pln_mobile"/>
</dbReference>
<proteinExistence type="predicted"/>